<proteinExistence type="predicted"/>
<organism evidence="2 3">
    <name type="scientific">Helicobacter apodemus</name>
    <dbReference type="NCBI Taxonomy" id="135569"/>
    <lineage>
        <taxon>Bacteria</taxon>
        <taxon>Pseudomonadati</taxon>
        <taxon>Campylobacterota</taxon>
        <taxon>Epsilonproteobacteria</taxon>
        <taxon>Campylobacterales</taxon>
        <taxon>Helicobacteraceae</taxon>
        <taxon>Helicobacter</taxon>
    </lineage>
</organism>
<dbReference type="InterPro" id="IPR011050">
    <property type="entry name" value="Pectin_lyase_fold/virulence"/>
</dbReference>
<gene>
    <name evidence="2" type="ORF">CDV25_00215</name>
</gene>
<evidence type="ECO:0000259" key="1">
    <source>
        <dbReference type="SMART" id="SM00912"/>
    </source>
</evidence>
<evidence type="ECO:0000313" key="3">
    <source>
        <dbReference type="Proteomes" id="UP000244890"/>
    </source>
</evidence>
<dbReference type="EMBL" id="CP021886">
    <property type="protein sequence ID" value="AWI33351.1"/>
    <property type="molecule type" value="Genomic_DNA"/>
</dbReference>
<dbReference type="KEGG" id="had:CDV25_00215"/>
<dbReference type="Pfam" id="PF05860">
    <property type="entry name" value="TPS"/>
    <property type="match status" value="1"/>
</dbReference>
<dbReference type="OrthoDB" id="5320496at2"/>
<reference evidence="2 3" key="1">
    <citation type="submission" date="2017-06" db="EMBL/GenBank/DDBJ databases">
        <title>Complete genome of Helicobacter apodemus.</title>
        <authorList>
            <person name="Cho S."/>
        </authorList>
    </citation>
    <scope>NUCLEOTIDE SEQUENCE [LARGE SCALE GENOMIC DNA]</scope>
    <source>
        <strain evidence="3">SNUVETPUB-15-01</strain>
    </source>
</reference>
<dbReference type="AlphaFoldDB" id="A0A2U8FAS2"/>
<name>A0A2U8FAS2_9HELI</name>
<accession>A0A2U8FAS2</accession>
<dbReference type="InterPro" id="IPR012334">
    <property type="entry name" value="Pectin_lyas_fold"/>
</dbReference>
<dbReference type="SUPFAM" id="SSF51126">
    <property type="entry name" value="Pectin lyase-like"/>
    <property type="match status" value="1"/>
</dbReference>
<feature type="domain" description="Filamentous haemagglutinin FhaB/tRNA nuclease CdiA-like TPS" evidence="1">
    <location>
        <begin position="93"/>
        <end position="215"/>
    </location>
</feature>
<dbReference type="InterPro" id="IPR008638">
    <property type="entry name" value="FhaB/CdiA-like_TPS"/>
</dbReference>
<evidence type="ECO:0000313" key="2">
    <source>
        <dbReference type="EMBL" id="AWI33351.1"/>
    </source>
</evidence>
<dbReference type="NCBIfam" id="TIGR01901">
    <property type="entry name" value="adhes_NPXG"/>
    <property type="match status" value="1"/>
</dbReference>
<dbReference type="SMART" id="SM00912">
    <property type="entry name" value="Haemagg_act"/>
    <property type="match status" value="1"/>
</dbReference>
<protein>
    <recommendedName>
        <fullName evidence="1">Filamentous haemagglutinin FhaB/tRNA nuclease CdiA-like TPS domain-containing protein</fullName>
    </recommendedName>
</protein>
<dbReference type="RefSeq" id="WP_108910273.1">
    <property type="nucleotide sequence ID" value="NZ_CP021886.1"/>
</dbReference>
<sequence length="649" mass="70344">MGNVCNYQVFKKITQAIAPAKTLKIQMPLLLSQKPLTLKLPIQPLAKASKPKPFLSLLLSLILPIASTYAAQPSPNQIVDREKSPSLSLDKTNNGVDLINLSTPDKNLQSHNVFKHFNVDKKGAILNNSNTLINSKLGGMIPPNPNYAPNAPLAKEILLEVSGNTKSSLLGYLEIAGGKADLILSNPNGIYLNGAGFINTHNLLLNTTENSSHPLYDSKIEIDGLGADLSTLNKAEFITQVAHLNAPLYGGKEVVFNIEGFKDSNPSFGFDARMLGSLYAGKITIIANKEGVGVKSEGGLYANADSLSINAKGEIIIKEMLAKENIALESLDKVTLTTKAQAQKLSIKSPTLESTAKLHFKDFTTLTNAFKNTGELRVSNLNIQTHSLENTGGILTQDLVLNTQGFNNYGDFRSERADIFTKDLNNNGTLLSNTLLIQTNTLNNTNALEANTFNLTTQTLNNNGNLLASNLNMQSNNFNNGGDIKGYTFSLNTQALENTGGIVVQDLVLNTQGFNNYGSFQGENVNIMTTSFNNLSNASEFLSKNLVLNTQDFNNYGDFRSERADIFTKSLNNNGTLLSNTLLIQTNTLNNTNALEANTFNLTTQTLNNNGNLLASNLNMQSNDLNNTGELRVSNLNIQTHSLENTGGF</sequence>
<dbReference type="Proteomes" id="UP000244890">
    <property type="component" value="Chromosome"/>
</dbReference>
<dbReference type="Gene3D" id="2.160.20.10">
    <property type="entry name" value="Single-stranded right-handed beta-helix, Pectin lyase-like"/>
    <property type="match status" value="1"/>
</dbReference>